<dbReference type="EMBL" id="CP002629">
    <property type="protein sequence ID" value="AEB08899.1"/>
    <property type="molecule type" value="Genomic_DNA"/>
</dbReference>
<evidence type="ECO:0000313" key="5">
    <source>
        <dbReference type="Proteomes" id="UP000000483"/>
    </source>
</evidence>
<dbReference type="Gene3D" id="3.30.830.10">
    <property type="entry name" value="Metalloenzyme, LuxS/M16 peptidase-like"/>
    <property type="match status" value="2"/>
</dbReference>
<dbReference type="GO" id="GO:0004222">
    <property type="term" value="F:metalloendopeptidase activity"/>
    <property type="evidence" value="ECO:0007669"/>
    <property type="project" value="UniProtKB-EC"/>
</dbReference>
<accession>F2NH57</accession>
<dbReference type="Proteomes" id="UP000000483">
    <property type="component" value="Chromosome"/>
</dbReference>
<proteinExistence type="predicted"/>
<dbReference type="RefSeq" id="WP_013706011.1">
    <property type="nucleotide sequence ID" value="NC_015388.1"/>
</dbReference>
<keyword evidence="5" id="KW-1185">Reference proteome</keyword>
<evidence type="ECO:0000256" key="1">
    <source>
        <dbReference type="SAM" id="SignalP"/>
    </source>
</evidence>
<sequence length="463" mass="51598">MSRSGRKTLFFTFAVLFLCLVAIAHASDDRVLGQRFELPNGLVWLFSAQSDLPMVTMELTFKAGALFEPQGKQGLANLTASLLRYGTKSRNANQIAEEIDFLGASLATAAGRDVASLRLSVLKKDLRTALEIGSDLLFHPTFAPREITAMVQRVKATLISEEDEPGVVAGRAFRRILYGDYPYGFPVLGTPESLNRITRRDLVNFHQRYYRPNNAILTLVGDLTVEEAEKIVEEFFGNWQKAELPPMPSPPSAPQDKPTVVKINKEITQANIILGQIGLKRADPDFYAFQLMNYILGGGGFASRLMDNIRDNRGLAYSVSSNFSPGIEPGPFEISLETKNASGGEAVAEVLKELARIRTDLVTEKELADARSYLIGSLPMKMDSNTKRAALLGYLELYGLGLDYPWRYPEIITKITREDILQVAQKYLVPDRYLLVVVGKQQEIQLSLPEQWQQREITSTKGE</sequence>
<dbReference type="AlphaFoldDB" id="F2NH57"/>
<dbReference type="PANTHER" id="PTHR11851">
    <property type="entry name" value="METALLOPROTEASE"/>
    <property type="match status" value="1"/>
</dbReference>
<dbReference type="EC" id="3.4.24.64" evidence="4"/>
<feature type="domain" description="Peptidase M16 N-terminal" evidence="2">
    <location>
        <begin position="53"/>
        <end position="188"/>
    </location>
</feature>
<dbReference type="OrthoDB" id="9811314at2"/>
<name>F2NH57_DESAR</name>
<reference evidence="5" key="2">
    <citation type="submission" date="2011-03" db="EMBL/GenBank/DDBJ databases">
        <title>The complete genome of Desulfobacca acetoxidans DSM 11109.</title>
        <authorList>
            <consortium name="US DOE Joint Genome Institute (JGI-PGF)"/>
            <person name="Lucas S."/>
            <person name="Copeland A."/>
            <person name="Lapidus A."/>
            <person name="Bruce D."/>
            <person name="Goodwin L."/>
            <person name="Pitluck S."/>
            <person name="Peters L."/>
            <person name="Kyrpides N."/>
            <person name="Mavromatis K."/>
            <person name="Ivanova N."/>
            <person name="Ovchinnikova G."/>
            <person name="Teshima H."/>
            <person name="Detter J.C."/>
            <person name="Han C."/>
            <person name="Land M."/>
            <person name="Hauser L."/>
            <person name="Markowitz V."/>
            <person name="Cheng J.-F."/>
            <person name="Hugenholtz P."/>
            <person name="Woyke T."/>
            <person name="Wu D."/>
            <person name="Spring S."/>
            <person name="Schueler E."/>
            <person name="Brambilla E."/>
            <person name="Klenk H.-P."/>
            <person name="Eisen J.A."/>
        </authorList>
    </citation>
    <scope>NUCLEOTIDE SEQUENCE [LARGE SCALE GENOMIC DNA]</scope>
    <source>
        <strain evidence="5">ATCC 700848 / DSM 11109 / ASRB2</strain>
    </source>
</reference>
<keyword evidence="1" id="KW-0732">Signal</keyword>
<feature type="domain" description="Peptidase M16 C-terminal" evidence="3">
    <location>
        <begin position="196"/>
        <end position="372"/>
    </location>
</feature>
<organism evidence="4 5">
    <name type="scientific">Desulfobacca acetoxidans (strain ATCC 700848 / DSM 11109 / ASRB2)</name>
    <dbReference type="NCBI Taxonomy" id="880072"/>
    <lineage>
        <taxon>Bacteria</taxon>
        <taxon>Pseudomonadati</taxon>
        <taxon>Thermodesulfobacteriota</taxon>
        <taxon>Desulfobaccia</taxon>
        <taxon>Desulfobaccales</taxon>
        <taxon>Desulfobaccaceae</taxon>
        <taxon>Desulfobacca</taxon>
    </lineage>
</organism>
<evidence type="ECO:0000259" key="3">
    <source>
        <dbReference type="Pfam" id="PF05193"/>
    </source>
</evidence>
<dbReference type="KEGG" id="dao:Desac_1033"/>
<dbReference type="Pfam" id="PF05193">
    <property type="entry name" value="Peptidase_M16_C"/>
    <property type="match status" value="1"/>
</dbReference>
<dbReference type="SUPFAM" id="SSF63411">
    <property type="entry name" value="LuxS/MPP-like metallohydrolase"/>
    <property type="match status" value="2"/>
</dbReference>
<reference evidence="4 5" key="1">
    <citation type="journal article" date="2011" name="Stand. Genomic Sci.">
        <title>Complete genome sequence of the acetate-degrading sulfate reducer Desulfobacca acetoxidans type strain (ASRB2).</title>
        <authorList>
            <person name="Goker M."/>
            <person name="Teshima H."/>
            <person name="Lapidus A."/>
            <person name="Nolan M."/>
            <person name="Lucas S."/>
            <person name="Hammon N."/>
            <person name="Deshpande S."/>
            <person name="Cheng J.F."/>
            <person name="Tapia R."/>
            <person name="Han C."/>
            <person name="Goodwin L."/>
            <person name="Pitluck S."/>
            <person name="Huntemann M."/>
            <person name="Liolios K."/>
            <person name="Ivanova N."/>
            <person name="Pagani I."/>
            <person name="Mavromatis K."/>
            <person name="Ovchinikova G."/>
            <person name="Pati A."/>
            <person name="Chen A."/>
            <person name="Palaniappan K."/>
            <person name="Land M."/>
            <person name="Hauser L."/>
            <person name="Brambilla E.M."/>
            <person name="Rohde M."/>
            <person name="Spring S."/>
            <person name="Detter J.C."/>
            <person name="Woyke T."/>
            <person name="Bristow J."/>
            <person name="Eisen J.A."/>
            <person name="Markowitz V."/>
            <person name="Hugenholtz P."/>
            <person name="Kyrpides N.C."/>
            <person name="Klenk H.P."/>
        </authorList>
    </citation>
    <scope>NUCLEOTIDE SEQUENCE [LARGE SCALE GENOMIC DNA]</scope>
    <source>
        <strain evidence="5">ATCC 700848 / DSM 11109 / ASRB2</strain>
    </source>
</reference>
<dbReference type="PANTHER" id="PTHR11851:SF224">
    <property type="entry name" value="PROCESSING PROTEASE"/>
    <property type="match status" value="1"/>
</dbReference>
<dbReference type="InterPro" id="IPR007863">
    <property type="entry name" value="Peptidase_M16_C"/>
</dbReference>
<dbReference type="HOGENOM" id="CLU_009902_6_0_7"/>
<feature type="chain" id="PRO_5003287188" evidence="1">
    <location>
        <begin position="27"/>
        <end position="463"/>
    </location>
</feature>
<dbReference type="Pfam" id="PF00675">
    <property type="entry name" value="Peptidase_M16"/>
    <property type="match status" value="1"/>
</dbReference>
<dbReference type="InterPro" id="IPR011249">
    <property type="entry name" value="Metalloenz_LuxS/M16"/>
</dbReference>
<evidence type="ECO:0000259" key="2">
    <source>
        <dbReference type="Pfam" id="PF00675"/>
    </source>
</evidence>
<dbReference type="InterPro" id="IPR050361">
    <property type="entry name" value="MPP/UQCRC_Complex"/>
</dbReference>
<dbReference type="InterPro" id="IPR011765">
    <property type="entry name" value="Pept_M16_N"/>
</dbReference>
<dbReference type="GO" id="GO:0046872">
    <property type="term" value="F:metal ion binding"/>
    <property type="evidence" value="ECO:0007669"/>
    <property type="project" value="InterPro"/>
</dbReference>
<gene>
    <name evidence="4" type="ordered locus">Desac_1033</name>
</gene>
<keyword evidence="4" id="KW-0378">Hydrolase</keyword>
<feature type="signal peptide" evidence="1">
    <location>
        <begin position="1"/>
        <end position="26"/>
    </location>
</feature>
<dbReference type="STRING" id="880072.Desac_1033"/>
<protein>
    <submittedName>
        <fullName evidence="4">Processing peptidase</fullName>
        <ecNumber evidence="4">3.4.24.64</ecNumber>
    </submittedName>
</protein>
<evidence type="ECO:0000313" key="4">
    <source>
        <dbReference type="EMBL" id="AEB08899.1"/>
    </source>
</evidence>
<dbReference type="eggNOG" id="COG0612">
    <property type="taxonomic scope" value="Bacteria"/>
</dbReference>